<keyword evidence="4" id="KW-0238">DNA-binding</keyword>
<dbReference type="PANTHER" id="PTHR43133:SF8">
    <property type="entry name" value="RNA POLYMERASE SIGMA FACTOR HI_1459-RELATED"/>
    <property type="match status" value="1"/>
</dbReference>
<feature type="domain" description="RNA polymerase sigma factor 70 region 4 type 2" evidence="8">
    <location>
        <begin position="113"/>
        <end position="165"/>
    </location>
</feature>
<name>A0ABP7W1U5_9ACTN</name>
<feature type="compositionally biased region" description="Pro residues" evidence="6">
    <location>
        <begin position="175"/>
        <end position="185"/>
    </location>
</feature>
<keyword evidence="5" id="KW-0804">Transcription</keyword>
<dbReference type="InterPro" id="IPR014284">
    <property type="entry name" value="RNA_pol_sigma-70_dom"/>
</dbReference>
<comment type="caution">
    <text evidence="9">The sequence shown here is derived from an EMBL/GenBank/DDBJ whole genome shotgun (WGS) entry which is preliminary data.</text>
</comment>
<dbReference type="InterPro" id="IPR013325">
    <property type="entry name" value="RNA_pol_sigma_r2"/>
</dbReference>
<dbReference type="PANTHER" id="PTHR43133">
    <property type="entry name" value="RNA POLYMERASE ECF-TYPE SIGMA FACTO"/>
    <property type="match status" value="1"/>
</dbReference>
<dbReference type="InterPro" id="IPR039425">
    <property type="entry name" value="RNA_pol_sigma-70-like"/>
</dbReference>
<accession>A0ABP7W1U5</accession>
<dbReference type="InterPro" id="IPR007627">
    <property type="entry name" value="RNA_pol_sigma70_r2"/>
</dbReference>
<sequence length="206" mass="23379">MRAVPHDAPGEAPDDERRFTAIYDDCRQRVWAYAAARAGRQIADEVVSETFAVAWRRLRDVPDPPLPWLLGVARNVLRDNHRAERRREEFAQELRHWTVTSAGDIADDVTERHAVLRALAALPETDREVLILVAWQGLTPRDAARVVGCSSATLRVRLHRARRRLRRAAEEIPPERVPVPPPAGRVPPQRDRAARPPVQMISEELS</sequence>
<keyword evidence="3" id="KW-0731">Sigma factor</keyword>
<protein>
    <recommendedName>
        <fullName evidence="11">Sigma-70 family RNA polymerase sigma factor</fullName>
    </recommendedName>
</protein>
<dbReference type="NCBIfam" id="TIGR02937">
    <property type="entry name" value="sigma70-ECF"/>
    <property type="match status" value="1"/>
</dbReference>
<dbReference type="Proteomes" id="UP001500683">
    <property type="component" value="Unassembled WGS sequence"/>
</dbReference>
<evidence type="ECO:0000313" key="10">
    <source>
        <dbReference type="Proteomes" id="UP001500683"/>
    </source>
</evidence>
<evidence type="ECO:0000256" key="2">
    <source>
        <dbReference type="ARBA" id="ARBA00023015"/>
    </source>
</evidence>
<evidence type="ECO:0000256" key="6">
    <source>
        <dbReference type="SAM" id="MobiDB-lite"/>
    </source>
</evidence>
<organism evidence="9 10">
    <name type="scientific">Actinomadura miaoliensis</name>
    <dbReference type="NCBI Taxonomy" id="430685"/>
    <lineage>
        <taxon>Bacteria</taxon>
        <taxon>Bacillati</taxon>
        <taxon>Actinomycetota</taxon>
        <taxon>Actinomycetes</taxon>
        <taxon>Streptosporangiales</taxon>
        <taxon>Thermomonosporaceae</taxon>
        <taxon>Actinomadura</taxon>
    </lineage>
</organism>
<dbReference type="SUPFAM" id="SSF88659">
    <property type="entry name" value="Sigma3 and sigma4 domains of RNA polymerase sigma factors"/>
    <property type="match status" value="1"/>
</dbReference>
<dbReference type="SUPFAM" id="SSF88946">
    <property type="entry name" value="Sigma2 domain of RNA polymerase sigma factors"/>
    <property type="match status" value="1"/>
</dbReference>
<reference evidence="10" key="1">
    <citation type="journal article" date="2019" name="Int. J. Syst. Evol. Microbiol.">
        <title>The Global Catalogue of Microorganisms (GCM) 10K type strain sequencing project: providing services to taxonomists for standard genome sequencing and annotation.</title>
        <authorList>
            <consortium name="The Broad Institute Genomics Platform"/>
            <consortium name="The Broad Institute Genome Sequencing Center for Infectious Disease"/>
            <person name="Wu L."/>
            <person name="Ma J."/>
        </authorList>
    </citation>
    <scope>NUCLEOTIDE SEQUENCE [LARGE SCALE GENOMIC DNA]</scope>
    <source>
        <strain evidence="10">JCM 16702</strain>
    </source>
</reference>
<dbReference type="EMBL" id="BAAAZG010000025">
    <property type="protein sequence ID" value="GAA4078775.1"/>
    <property type="molecule type" value="Genomic_DNA"/>
</dbReference>
<dbReference type="Pfam" id="PF04542">
    <property type="entry name" value="Sigma70_r2"/>
    <property type="match status" value="1"/>
</dbReference>
<gene>
    <name evidence="9" type="ORF">GCM10022214_41240</name>
</gene>
<dbReference type="Pfam" id="PF08281">
    <property type="entry name" value="Sigma70_r4_2"/>
    <property type="match status" value="1"/>
</dbReference>
<dbReference type="Gene3D" id="1.10.10.10">
    <property type="entry name" value="Winged helix-like DNA-binding domain superfamily/Winged helix DNA-binding domain"/>
    <property type="match status" value="1"/>
</dbReference>
<evidence type="ECO:0000313" key="9">
    <source>
        <dbReference type="EMBL" id="GAA4078775.1"/>
    </source>
</evidence>
<dbReference type="InterPro" id="IPR013324">
    <property type="entry name" value="RNA_pol_sigma_r3/r4-like"/>
</dbReference>
<evidence type="ECO:0000259" key="7">
    <source>
        <dbReference type="Pfam" id="PF04542"/>
    </source>
</evidence>
<dbReference type="Gene3D" id="1.10.1740.10">
    <property type="match status" value="1"/>
</dbReference>
<evidence type="ECO:0000259" key="8">
    <source>
        <dbReference type="Pfam" id="PF08281"/>
    </source>
</evidence>
<evidence type="ECO:0000256" key="5">
    <source>
        <dbReference type="ARBA" id="ARBA00023163"/>
    </source>
</evidence>
<dbReference type="InterPro" id="IPR013249">
    <property type="entry name" value="RNA_pol_sigma70_r4_t2"/>
</dbReference>
<keyword evidence="10" id="KW-1185">Reference proteome</keyword>
<feature type="region of interest" description="Disordered" evidence="6">
    <location>
        <begin position="167"/>
        <end position="206"/>
    </location>
</feature>
<keyword evidence="2" id="KW-0805">Transcription regulation</keyword>
<comment type="similarity">
    <text evidence="1">Belongs to the sigma-70 factor family. ECF subfamily.</text>
</comment>
<feature type="domain" description="RNA polymerase sigma-70 region 2" evidence="7">
    <location>
        <begin position="23"/>
        <end position="87"/>
    </location>
</feature>
<evidence type="ECO:0000256" key="4">
    <source>
        <dbReference type="ARBA" id="ARBA00023125"/>
    </source>
</evidence>
<proteinExistence type="inferred from homology"/>
<evidence type="ECO:0008006" key="11">
    <source>
        <dbReference type="Google" id="ProtNLM"/>
    </source>
</evidence>
<dbReference type="InterPro" id="IPR036388">
    <property type="entry name" value="WH-like_DNA-bd_sf"/>
</dbReference>
<evidence type="ECO:0000256" key="1">
    <source>
        <dbReference type="ARBA" id="ARBA00010641"/>
    </source>
</evidence>
<evidence type="ECO:0000256" key="3">
    <source>
        <dbReference type="ARBA" id="ARBA00023082"/>
    </source>
</evidence>